<dbReference type="GO" id="GO:0003676">
    <property type="term" value="F:nucleic acid binding"/>
    <property type="evidence" value="ECO:0007669"/>
    <property type="project" value="InterPro"/>
</dbReference>
<gene>
    <name evidence="2" type="ordered locus">Rsph17025_3538</name>
</gene>
<dbReference type="AlphaFoldDB" id="A4WYE4"/>
<accession>A4WYE4</accession>
<dbReference type="GO" id="GO:0006259">
    <property type="term" value="P:DNA metabolic process"/>
    <property type="evidence" value="ECO:0007669"/>
    <property type="project" value="UniProtKB-ARBA"/>
</dbReference>
<keyword evidence="2" id="KW-0614">Plasmid</keyword>
<dbReference type="Gene3D" id="3.40.50.10190">
    <property type="entry name" value="BRCT domain"/>
    <property type="match status" value="1"/>
</dbReference>
<dbReference type="GO" id="GO:0005829">
    <property type="term" value="C:cytosol"/>
    <property type="evidence" value="ECO:0007669"/>
    <property type="project" value="TreeGrafter"/>
</dbReference>
<evidence type="ECO:0000259" key="1">
    <source>
        <dbReference type="SMART" id="SM00479"/>
    </source>
</evidence>
<protein>
    <submittedName>
        <fullName evidence="2">Transposase and inactivated derivatives-like protein</fullName>
    </submittedName>
</protein>
<proteinExistence type="predicted"/>
<dbReference type="HOGENOM" id="CLU_047806_0_1_5"/>
<geneLocation type="plasmid" evidence="2">
    <name>pRSPA01</name>
</geneLocation>
<evidence type="ECO:0000313" key="2">
    <source>
        <dbReference type="EMBL" id="ABP72408.1"/>
    </source>
</evidence>
<dbReference type="InterPro" id="IPR001357">
    <property type="entry name" value="BRCT_dom"/>
</dbReference>
<dbReference type="EMBL" id="CP000662">
    <property type="protein sequence ID" value="ABP72408.1"/>
    <property type="molecule type" value="Genomic_DNA"/>
</dbReference>
<dbReference type="GO" id="GO:0008408">
    <property type="term" value="F:3'-5' exonuclease activity"/>
    <property type="evidence" value="ECO:0007669"/>
    <property type="project" value="TreeGrafter"/>
</dbReference>
<dbReference type="InterPro" id="IPR036397">
    <property type="entry name" value="RNaseH_sf"/>
</dbReference>
<dbReference type="SMART" id="SM00479">
    <property type="entry name" value="EXOIII"/>
    <property type="match status" value="1"/>
</dbReference>
<name>A4WYE4_CERS5</name>
<dbReference type="InterPro" id="IPR012337">
    <property type="entry name" value="RNaseH-like_sf"/>
</dbReference>
<dbReference type="Pfam" id="PF00533">
    <property type="entry name" value="BRCT"/>
    <property type="match status" value="1"/>
</dbReference>
<dbReference type="CDD" id="cd06130">
    <property type="entry name" value="DNA_pol_III_epsilon_like"/>
    <property type="match status" value="1"/>
</dbReference>
<dbReference type="CDD" id="cd17748">
    <property type="entry name" value="BRCT_DNA_ligase_like"/>
    <property type="match status" value="1"/>
</dbReference>
<feature type="domain" description="Exonuclease" evidence="1">
    <location>
        <begin position="2"/>
        <end position="166"/>
    </location>
</feature>
<dbReference type="SUPFAM" id="SSF53098">
    <property type="entry name" value="Ribonuclease H-like"/>
    <property type="match status" value="1"/>
</dbReference>
<dbReference type="BioCyc" id="RSPH349102:G1G8M-3643-MONOMER"/>
<sequence length="282" mass="30513">MKFVVLDVETANPRMSSICQIGLVTFEGGVEVAAESHLIDPEDHFDPVNVAIHGITAAAVVGEPTFREVYGRVCDLTAGTVVACHTHFDRVALSRVCELHALPTLSCSWLDTARVARRAWVEFSKSGYGLSNLARHFGITFQHHDALHDARAAGLILARAIEETGHDPSEWIRLCNQATRQDRQTLRRDGDGDGPLVGESIVFTGALQVPRREAADLAHQAGAAVEPNVTKGTTILVVGDQDIDKLAGHDKSSKHRKAEALIEAGQSLRILGEADFMRVCAS</sequence>
<dbReference type="PANTHER" id="PTHR30231:SF42">
    <property type="entry name" value="EXONUCLEASE"/>
    <property type="match status" value="1"/>
</dbReference>
<dbReference type="PANTHER" id="PTHR30231">
    <property type="entry name" value="DNA POLYMERASE III SUBUNIT EPSILON"/>
    <property type="match status" value="1"/>
</dbReference>
<dbReference type="InterPro" id="IPR013520">
    <property type="entry name" value="Ribonucl_H"/>
</dbReference>
<dbReference type="InterPro" id="IPR036420">
    <property type="entry name" value="BRCT_dom_sf"/>
</dbReference>
<reference evidence="2" key="1">
    <citation type="submission" date="2007-04" db="EMBL/GenBank/DDBJ databases">
        <title>Complete sequence of plasmid pRSPA01 of Rhodobacter sphaeroides ATCC 17025.</title>
        <authorList>
            <consortium name="US DOE Joint Genome Institute"/>
            <person name="Copeland A."/>
            <person name="Lucas S."/>
            <person name="Lapidus A."/>
            <person name="Barry K."/>
            <person name="Detter J.C."/>
            <person name="Glavina del Rio T."/>
            <person name="Hammon N."/>
            <person name="Israni S."/>
            <person name="Dalin E."/>
            <person name="Tice H."/>
            <person name="Pitluck S."/>
            <person name="Chertkov O."/>
            <person name="Brettin T."/>
            <person name="Bruce D."/>
            <person name="Han C."/>
            <person name="Schmutz J."/>
            <person name="Larimer F."/>
            <person name="Land M."/>
            <person name="Hauser L."/>
            <person name="Kyrpides N."/>
            <person name="Kim E."/>
            <person name="Richardson P."/>
            <person name="Mackenzie C."/>
            <person name="Choudhary M."/>
            <person name="Donohue T.J."/>
            <person name="Kaplan S."/>
        </authorList>
    </citation>
    <scope>NUCLEOTIDE SEQUENCE [LARGE SCALE GENOMIC DNA]</scope>
    <source>
        <strain evidence="2">ATCC 17025</strain>
        <plasmid evidence="2">pRSPA01</plasmid>
    </source>
</reference>
<dbReference type="Gene3D" id="3.30.420.10">
    <property type="entry name" value="Ribonuclease H-like superfamily/Ribonuclease H"/>
    <property type="match status" value="1"/>
</dbReference>
<dbReference type="Pfam" id="PF00929">
    <property type="entry name" value="RNase_T"/>
    <property type="match status" value="1"/>
</dbReference>
<dbReference type="SUPFAM" id="SSF52113">
    <property type="entry name" value="BRCT domain"/>
    <property type="match status" value="1"/>
</dbReference>
<dbReference type="KEGG" id="rsq:Rsph17025_3538"/>
<organism evidence="2">
    <name type="scientific">Cereibacter sphaeroides (strain ATCC 17025 / ATH 2.4.3)</name>
    <name type="common">Rhodobacter sphaeroides</name>
    <dbReference type="NCBI Taxonomy" id="349102"/>
    <lineage>
        <taxon>Bacteria</taxon>
        <taxon>Pseudomonadati</taxon>
        <taxon>Pseudomonadota</taxon>
        <taxon>Alphaproteobacteria</taxon>
        <taxon>Rhodobacterales</taxon>
        <taxon>Paracoccaceae</taxon>
        <taxon>Cereibacter</taxon>
    </lineage>
</organism>